<keyword evidence="3" id="KW-1185">Reference proteome</keyword>
<feature type="transmembrane region" description="Helical" evidence="1">
    <location>
        <begin position="129"/>
        <end position="153"/>
    </location>
</feature>
<dbReference type="RefSeq" id="WP_135348502.1">
    <property type="nucleotide sequence ID" value="NZ_SRJD01000009.1"/>
</dbReference>
<keyword evidence="1" id="KW-0812">Transmembrane</keyword>
<proteinExistence type="predicted"/>
<evidence type="ECO:0000313" key="2">
    <source>
        <dbReference type="EMBL" id="TGA98121.1"/>
    </source>
</evidence>
<dbReference type="Proteomes" id="UP000298347">
    <property type="component" value="Unassembled WGS sequence"/>
</dbReference>
<dbReference type="InterPro" id="IPR010387">
    <property type="entry name" value="QueT"/>
</dbReference>
<accession>A0A4Z0GPY3</accession>
<dbReference type="AlphaFoldDB" id="A0A4Z0GPY3"/>
<keyword evidence="1" id="KW-1133">Transmembrane helix</keyword>
<dbReference type="OrthoDB" id="1706970at2"/>
<feature type="transmembrane region" description="Helical" evidence="1">
    <location>
        <begin position="99"/>
        <end position="123"/>
    </location>
</feature>
<organism evidence="2 3">
    <name type="scientific">Sporolactobacillus shoreae</name>
    <dbReference type="NCBI Taxonomy" id="1465501"/>
    <lineage>
        <taxon>Bacteria</taxon>
        <taxon>Bacillati</taxon>
        <taxon>Bacillota</taxon>
        <taxon>Bacilli</taxon>
        <taxon>Bacillales</taxon>
        <taxon>Sporolactobacillaceae</taxon>
        <taxon>Sporolactobacillus</taxon>
    </lineage>
</organism>
<evidence type="ECO:0000256" key="1">
    <source>
        <dbReference type="SAM" id="Phobius"/>
    </source>
</evidence>
<feature type="transmembrane region" description="Helical" evidence="1">
    <location>
        <begin position="49"/>
        <end position="65"/>
    </location>
</feature>
<protein>
    <submittedName>
        <fullName evidence="2">QueT transporter family protein</fullName>
    </submittedName>
</protein>
<sequence length="163" mass="17858">MKLKFFAINAVVAALYTVLVIVSSPIAYGLAQFRISEMLNHLIVFNKKFFIGILGGVIIANLFSPNGPIDLLFGTGQSVVALLTTIVCSRFVKNIKLRMVINILSFSLTMCIIAWELAIIGVLGNTPFLLAWLYVAAGEFAVMAIGAPIFYLLNKRLNFAKQV</sequence>
<dbReference type="PIRSF" id="PIRSF031501">
    <property type="entry name" value="QueT"/>
    <property type="match status" value="1"/>
</dbReference>
<feature type="transmembrane region" description="Helical" evidence="1">
    <location>
        <begin position="6"/>
        <end position="28"/>
    </location>
</feature>
<comment type="caution">
    <text evidence="2">The sequence shown here is derived from an EMBL/GenBank/DDBJ whole genome shotgun (WGS) entry which is preliminary data.</text>
</comment>
<name>A0A4Z0GPY3_9BACL</name>
<keyword evidence="1" id="KW-0472">Membrane</keyword>
<dbReference type="EMBL" id="SRJD01000009">
    <property type="protein sequence ID" value="TGA98121.1"/>
    <property type="molecule type" value="Genomic_DNA"/>
</dbReference>
<dbReference type="PANTHER" id="PTHR40044:SF1">
    <property type="entry name" value="INTEGRAL MEMBRANE PROTEIN"/>
    <property type="match status" value="1"/>
</dbReference>
<dbReference type="Pfam" id="PF06177">
    <property type="entry name" value="QueT"/>
    <property type="match status" value="1"/>
</dbReference>
<dbReference type="PANTHER" id="PTHR40044">
    <property type="entry name" value="INTEGRAL MEMBRANE PROTEIN-RELATED"/>
    <property type="match status" value="1"/>
</dbReference>
<reference evidence="2 3" key="1">
    <citation type="journal article" date="2015" name="Int. J. Syst. Evol. Microbiol.">
        <title>Sporolactobacillus shoreae sp. nov. and Sporolactobacillus spathodeae sp. nov., two spore-forming lactic acid bacteria isolated from tree barks in Thailand.</title>
        <authorList>
            <person name="Thamacharoensuk T."/>
            <person name="Kitahara M."/>
            <person name="Ohkuma M."/>
            <person name="Thongchul N."/>
            <person name="Tanasupawat S."/>
        </authorList>
    </citation>
    <scope>NUCLEOTIDE SEQUENCE [LARGE SCALE GENOMIC DNA]</scope>
    <source>
        <strain evidence="2 3">BK92</strain>
    </source>
</reference>
<gene>
    <name evidence="2" type="ORF">E4665_09215</name>
</gene>
<evidence type="ECO:0000313" key="3">
    <source>
        <dbReference type="Proteomes" id="UP000298347"/>
    </source>
</evidence>